<evidence type="ECO:0000313" key="2">
    <source>
        <dbReference type="EMBL" id="KAB8178282.1"/>
    </source>
</evidence>
<sequence>MALPPQAPQSAELYLAVQHFYARQMQLLDDGKADEWAATFTEDAVFAANARPEPVRGRADIAAGARQATEQLALDGLVRRHWLGMLSVDTRSDGTVLARSYALVISTPKGGQAAIHVSTVCADVLVRDGDDLLVRSRHVTRDDLV</sequence>
<proteinExistence type="predicted"/>
<comment type="caution">
    <text evidence="2">The sequence shown here is derived from an EMBL/GenBank/DDBJ whole genome shotgun (WGS) entry which is preliminary data.</text>
</comment>
<organism evidence="2 3">
    <name type="scientific">Microbispora catharanthi</name>
    <dbReference type="NCBI Taxonomy" id="1712871"/>
    <lineage>
        <taxon>Bacteria</taxon>
        <taxon>Bacillati</taxon>
        <taxon>Actinomycetota</taxon>
        <taxon>Actinomycetes</taxon>
        <taxon>Streptosporangiales</taxon>
        <taxon>Streptosporangiaceae</taxon>
        <taxon>Microbispora</taxon>
    </lineage>
</organism>
<dbReference type="RefSeq" id="WP_041952833.1">
    <property type="nucleotide sequence ID" value="NZ_VDMA02000028.1"/>
</dbReference>
<accession>A0A5N6BCY2</accession>
<evidence type="ECO:0000259" key="1">
    <source>
        <dbReference type="Pfam" id="PF13577"/>
    </source>
</evidence>
<dbReference type="Proteomes" id="UP000313066">
    <property type="component" value="Unassembled WGS sequence"/>
</dbReference>
<feature type="domain" description="SnoaL-like" evidence="1">
    <location>
        <begin position="10"/>
        <end position="138"/>
    </location>
</feature>
<dbReference type="AlphaFoldDB" id="A0A5N6BCY2"/>
<evidence type="ECO:0000313" key="3">
    <source>
        <dbReference type="Proteomes" id="UP000313066"/>
    </source>
</evidence>
<dbReference type="InterPro" id="IPR032710">
    <property type="entry name" value="NTF2-like_dom_sf"/>
</dbReference>
<dbReference type="Pfam" id="PF13577">
    <property type="entry name" value="SnoaL_4"/>
    <property type="match status" value="1"/>
</dbReference>
<dbReference type="EMBL" id="VDMA02000028">
    <property type="protein sequence ID" value="KAB8178282.1"/>
    <property type="molecule type" value="Genomic_DNA"/>
</dbReference>
<reference evidence="2 3" key="1">
    <citation type="submission" date="2019-10" db="EMBL/GenBank/DDBJ databases">
        <title>Nonomuraea sp. nov., isolated from Phyllanthus amarus.</title>
        <authorList>
            <person name="Klykleung N."/>
            <person name="Tanasupawat S."/>
        </authorList>
    </citation>
    <scope>NUCLEOTIDE SEQUENCE [LARGE SCALE GENOMIC DNA]</scope>
    <source>
        <strain evidence="2 3">CR1-09</strain>
    </source>
</reference>
<dbReference type="InterPro" id="IPR037401">
    <property type="entry name" value="SnoaL-like"/>
</dbReference>
<gene>
    <name evidence="2" type="ORF">FH610_036535</name>
</gene>
<name>A0A5N6BCY2_9ACTN</name>
<dbReference type="SUPFAM" id="SSF54427">
    <property type="entry name" value="NTF2-like"/>
    <property type="match status" value="1"/>
</dbReference>
<keyword evidence="3" id="KW-1185">Reference proteome</keyword>
<dbReference type="Gene3D" id="3.10.450.50">
    <property type="match status" value="1"/>
</dbReference>
<protein>
    <submittedName>
        <fullName evidence="2">Nuclear transport factor 2 family protein</fullName>
    </submittedName>
</protein>